<feature type="coiled-coil region" evidence="1">
    <location>
        <begin position="41"/>
        <end position="110"/>
    </location>
</feature>
<accession>A0A842HCI3</accession>
<gene>
    <name evidence="2" type="ORF">H5P28_05840</name>
</gene>
<keyword evidence="3" id="KW-1185">Reference proteome</keyword>
<evidence type="ECO:0000313" key="2">
    <source>
        <dbReference type="EMBL" id="MBC2593778.1"/>
    </source>
</evidence>
<dbReference type="AlphaFoldDB" id="A0A842HCI3"/>
<dbReference type="RefSeq" id="WP_185674777.1">
    <property type="nucleotide sequence ID" value="NZ_JACHVB010000014.1"/>
</dbReference>
<dbReference type="Proteomes" id="UP000546464">
    <property type="component" value="Unassembled WGS sequence"/>
</dbReference>
<reference evidence="2 3" key="1">
    <citation type="submission" date="2020-07" db="EMBL/GenBank/DDBJ databases">
        <authorList>
            <person name="Feng X."/>
        </authorList>
    </citation>
    <scope>NUCLEOTIDE SEQUENCE [LARGE SCALE GENOMIC DNA]</scope>
    <source>
        <strain evidence="2 3">JCM31066</strain>
    </source>
</reference>
<evidence type="ECO:0000313" key="3">
    <source>
        <dbReference type="Proteomes" id="UP000546464"/>
    </source>
</evidence>
<dbReference type="SUPFAM" id="SSF57997">
    <property type="entry name" value="Tropomyosin"/>
    <property type="match status" value="1"/>
</dbReference>
<name>A0A842HCI3_9BACT</name>
<dbReference type="Gene3D" id="1.10.287.1490">
    <property type="match status" value="1"/>
</dbReference>
<keyword evidence="1" id="KW-0175">Coiled coil</keyword>
<comment type="caution">
    <text evidence="2">The sequence shown here is derived from an EMBL/GenBank/DDBJ whole genome shotgun (WGS) entry which is preliminary data.</text>
</comment>
<evidence type="ECO:0000256" key="1">
    <source>
        <dbReference type="SAM" id="Coils"/>
    </source>
</evidence>
<proteinExistence type="predicted"/>
<organism evidence="2 3">
    <name type="scientific">Ruficoccus amylovorans</name>
    <dbReference type="NCBI Taxonomy" id="1804625"/>
    <lineage>
        <taxon>Bacteria</taxon>
        <taxon>Pseudomonadati</taxon>
        <taxon>Verrucomicrobiota</taxon>
        <taxon>Opitutia</taxon>
        <taxon>Puniceicoccales</taxon>
        <taxon>Cerasicoccaceae</taxon>
        <taxon>Ruficoccus</taxon>
    </lineage>
</organism>
<dbReference type="EMBL" id="JACHVB010000014">
    <property type="protein sequence ID" value="MBC2593778.1"/>
    <property type="molecule type" value="Genomic_DNA"/>
</dbReference>
<protein>
    <submittedName>
        <fullName evidence="2">Uncharacterized protein</fullName>
    </submittedName>
</protein>
<sequence length="164" mass="17772">MNDFPAPETLGTLALARETYGKLLAAFHEKDGQTSQLKADLEAANELVDESATALAQAQTDLKAKAAETDQAKRDLSTAKQTIQSLETQVGSLETTVSDLKAAAKSAEEEAAEICASVGVDPLQIKPDDTPEQPDLMAQYRAIEDPGQRTAFFRKHKDKLLSRR</sequence>